<feature type="region of interest" description="Disordered" evidence="1">
    <location>
        <begin position="52"/>
        <end position="72"/>
    </location>
</feature>
<reference evidence="3" key="1">
    <citation type="submission" date="2022-11" db="UniProtKB">
        <authorList>
            <consortium name="WormBaseParasite"/>
        </authorList>
    </citation>
    <scope>IDENTIFICATION</scope>
</reference>
<dbReference type="WBParaSite" id="PSU_v2.g10751.t1">
    <property type="protein sequence ID" value="PSU_v2.g10751.t1"/>
    <property type="gene ID" value="PSU_v2.g10751"/>
</dbReference>
<keyword evidence="2" id="KW-1185">Reference proteome</keyword>
<dbReference type="Proteomes" id="UP000887577">
    <property type="component" value="Unplaced"/>
</dbReference>
<organism evidence="2 3">
    <name type="scientific">Panagrolaimus superbus</name>
    <dbReference type="NCBI Taxonomy" id="310955"/>
    <lineage>
        <taxon>Eukaryota</taxon>
        <taxon>Metazoa</taxon>
        <taxon>Ecdysozoa</taxon>
        <taxon>Nematoda</taxon>
        <taxon>Chromadorea</taxon>
        <taxon>Rhabditida</taxon>
        <taxon>Tylenchina</taxon>
        <taxon>Panagrolaimomorpha</taxon>
        <taxon>Panagrolaimoidea</taxon>
        <taxon>Panagrolaimidae</taxon>
        <taxon>Panagrolaimus</taxon>
    </lineage>
</organism>
<accession>A0A914XU23</accession>
<feature type="region of interest" description="Disordered" evidence="1">
    <location>
        <begin position="1"/>
        <end position="23"/>
    </location>
</feature>
<evidence type="ECO:0000256" key="1">
    <source>
        <dbReference type="SAM" id="MobiDB-lite"/>
    </source>
</evidence>
<evidence type="ECO:0000313" key="3">
    <source>
        <dbReference type="WBParaSite" id="PSU_v2.g10751.t1"/>
    </source>
</evidence>
<protein>
    <submittedName>
        <fullName evidence="3">Uncharacterized protein</fullName>
    </submittedName>
</protein>
<proteinExistence type="predicted"/>
<sequence length="274" mass="31798">MMEQKKEIMPPLQEVSAKGDDDDEIEEAIDVKKLNEAEKCAEKVQQIGNKKDAVTAAHADNIDTEEEDAEKKKQEKFVKDKIECVKKVKEMFEVPEWDKKHMPADCDYKLFMASSSMLRFCIMEYLKAHADQILISHGYKILDGRAEVPRTAFEWLRSSEITENDEFLKSRAWMLENWSTFKRSPSLEWSYYSNMEVPLLYMTSMKDCITESEVLDRVLRQTLQTAAEYFTVTPKKDWQLQDHPMKVLARIFEDGKTIDLAATSVSVENGEVKN</sequence>
<evidence type="ECO:0000313" key="2">
    <source>
        <dbReference type="Proteomes" id="UP000887577"/>
    </source>
</evidence>
<dbReference type="AlphaFoldDB" id="A0A914XU23"/>
<name>A0A914XU23_9BILA</name>